<evidence type="ECO:0000256" key="3">
    <source>
        <dbReference type="ARBA" id="ARBA00022568"/>
    </source>
</evidence>
<evidence type="ECO:0000256" key="16">
    <source>
        <dbReference type="SAM" id="SignalP"/>
    </source>
</evidence>
<evidence type="ECO:0000313" key="19">
    <source>
        <dbReference type="Proteomes" id="UP000274131"/>
    </source>
</evidence>
<keyword evidence="12" id="KW-0472">Membrane</keyword>
<dbReference type="InterPro" id="IPR051173">
    <property type="entry name" value="Ca_channel_alpha-2/delta"/>
</dbReference>
<dbReference type="Pfam" id="PF13519">
    <property type="entry name" value="VWA_2"/>
    <property type="match status" value="1"/>
</dbReference>
<dbReference type="PROSITE" id="PS50234">
    <property type="entry name" value="VWFA"/>
    <property type="match status" value="1"/>
</dbReference>
<reference evidence="20" key="1">
    <citation type="submission" date="2016-04" db="UniProtKB">
        <authorList>
            <consortium name="WormBaseParasite"/>
        </authorList>
    </citation>
    <scope>IDENTIFICATION</scope>
</reference>
<dbReference type="Gene3D" id="3.30.450.20">
    <property type="entry name" value="PAS domain"/>
    <property type="match status" value="1"/>
</dbReference>
<keyword evidence="5" id="KW-0812">Transmembrane</keyword>
<keyword evidence="2" id="KW-0813">Transport</keyword>
<evidence type="ECO:0000256" key="1">
    <source>
        <dbReference type="ARBA" id="ARBA00004479"/>
    </source>
</evidence>
<dbReference type="Gene3D" id="3.40.50.410">
    <property type="entry name" value="von Willebrand factor, type A domain"/>
    <property type="match status" value="1"/>
</dbReference>
<dbReference type="InterPro" id="IPR036465">
    <property type="entry name" value="vWFA_dom_sf"/>
</dbReference>
<feature type="signal peptide" evidence="16">
    <location>
        <begin position="1"/>
        <end position="19"/>
    </location>
</feature>
<keyword evidence="19" id="KW-1185">Reference proteome</keyword>
<evidence type="ECO:0000256" key="14">
    <source>
        <dbReference type="ARBA" id="ARBA00023180"/>
    </source>
</evidence>
<dbReference type="AlphaFoldDB" id="A0A158QB61"/>
<keyword evidence="9" id="KW-0851">Voltage-gated channel</keyword>
<evidence type="ECO:0000256" key="7">
    <source>
        <dbReference type="ARBA" id="ARBA00022729"/>
    </source>
</evidence>
<name>A0A158QB61_ENTVE</name>
<dbReference type="Proteomes" id="UP000274131">
    <property type="component" value="Unassembled WGS sequence"/>
</dbReference>
<evidence type="ECO:0000256" key="6">
    <source>
        <dbReference type="ARBA" id="ARBA00022723"/>
    </source>
</evidence>
<evidence type="ECO:0000256" key="15">
    <source>
        <dbReference type="ARBA" id="ARBA00023303"/>
    </source>
</evidence>
<keyword evidence="8" id="KW-0106">Calcium</keyword>
<dbReference type="Pfam" id="PF08473">
    <property type="entry name" value="VGCC_alpha2"/>
    <property type="match status" value="1"/>
</dbReference>
<keyword evidence="3" id="KW-0109">Calcium transport</keyword>
<comment type="subcellular location">
    <subcellularLocation>
        <location evidence="1">Membrane</location>
        <topology evidence="1">Single-pass type I membrane protein</topology>
    </subcellularLocation>
</comment>
<keyword evidence="11" id="KW-0406">Ion transport</keyword>
<dbReference type="InterPro" id="IPR013680">
    <property type="entry name" value="VDCC_a2/dsu"/>
</dbReference>
<dbReference type="SMART" id="SM00327">
    <property type="entry name" value="VWA"/>
    <property type="match status" value="1"/>
</dbReference>
<keyword evidence="7 16" id="KW-0732">Signal</keyword>
<accession>A0A158QB61</accession>
<keyword evidence="13" id="KW-1015">Disulfide bond</keyword>
<keyword evidence="6" id="KW-0479">Metal-binding</keyword>
<evidence type="ECO:0000256" key="9">
    <source>
        <dbReference type="ARBA" id="ARBA00022882"/>
    </source>
</evidence>
<evidence type="ECO:0000256" key="5">
    <source>
        <dbReference type="ARBA" id="ARBA00022692"/>
    </source>
</evidence>
<dbReference type="GO" id="GO:0046872">
    <property type="term" value="F:metal ion binding"/>
    <property type="evidence" value="ECO:0007669"/>
    <property type="project" value="UniProtKB-KW"/>
</dbReference>
<proteinExistence type="predicted"/>
<gene>
    <name evidence="18" type="ORF">EVEC_LOCUS7851</name>
</gene>
<evidence type="ECO:0000313" key="20">
    <source>
        <dbReference type="WBParaSite" id="EVEC_0000836701-mRNA-1"/>
    </source>
</evidence>
<dbReference type="InterPro" id="IPR013608">
    <property type="entry name" value="VWA_N"/>
</dbReference>
<dbReference type="PANTHER" id="PTHR10166">
    <property type="entry name" value="VOLTAGE-DEPENDENT CALCIUM CHANNEL SUBUNIT ALPHA-2/DELTA-RELATED"/>
    <property type="match status" value="1"/>
</dbReference>
<dbReference type="STRING" id="51028.A0A158QB61"/>
<sequence>MRVITMVMLSVTSFFGIDGDDSIPDLKSKNLSQAVKDWAAVLGEELQFLFDETVNESQIKEMYRNAAEVEFDPEIQLAKAKKAIENYLNVRANAAWVAKKSLEERTLQNGTDEYNDRMSPKFIRYMSAKTLNNEVQLPATVVGESTVINSTEELLLTPNANFYHIPTSLKSSVVQIPTPVYERNTSVLAEIAWSEIDNVYRQNKEKTKDLAFQMFCSSSGFMRFYPAIAWSWDNSEVKLDLFDCRSAEWYINSATMSKNVVIMLDVSGSMFGQRYEIAKQTIEAILETLSDNDFFNVMKFSKEPVFLGTCGNETKPLQATVRNKKLVLGKLTGTTSEGKAEFEKALLEAFTAVQNLNETARPATQREILERRIHGDAPGMRYFEHGAHVLVMSDYLFEAIEKYKEEGMHLGCNDVIMLITDGAPSNYEHIFAKYNSNKRIRFFSFLIGEEATQFDQVRWMACHNNGFMVHINNLADVQEKVQYYIKVMSRPVGKYAAKIKQNEGVWSAVYQERLTEMFAITLGYPVAVNGVLKGVAAVNVPVNELQQLANVFNPGVQSYMFMLNNNGYAIFHPQLRPINLETRKTKSNYNNIDIIELEVPQKQRLHENGTSVKWRLEYGNELRTAAFGCQNKMEEEILFATKDLKRVFRQTNDYYIACINNGTMKLGFAVAKGERKVFEPGNIDYRRIQMGWFEGKYYRIHPNWRYCLLNDSDSGMTAEQAFIVYIKQMITTGRLPELCQQRKPLVDKLIFDTTRTQSLWDKWKANQRTLKKPINLIFFATSSGMIRFWDRIPEKYTDEDPNWKKKPKKVPGSNITTIKEDKAKHKGQRKKYLHFITELNNRSVDDEYFIRSIRLKERIVFDLNKQSNLWSKPKGEVSQLVVATKALYKSNGGALLGVAGIEFPMDYFAELFNRIACNSEDAETETIWCYLLDEHGYIFYSNRKLSRFTNANGDNERSEFGEWFGNATALTEKTMTLLLKNKFYTNVTYVDYQAVCNREEIGQITAAGIRPVLTIIKTFILLLYRLWRMICDLATLHFIESLVLAPVKAYTPTFRDNNGGYACDKASKFYLANFGISGWSAPTSPPQTASLSGTDSKVRTCDSGNCDVRGFMSIWLFVASPSSFLLIKVHDASDKSFNSSMDDDGRVCRHVYAKERRPVTKCAYLDMNETGYPCSYGLRVPVSFTVYLVSLVFIVFSSGIL</sequence>
<dbReference type="GO" id="GO:0005245">
    <property type="term" value="F:voltage-gated calcium channel activity"/>
    <property type="evidence" value="ECO:0007669"/>
    <property type="project" value="TreeGrafter"/>
</dbReference>
<evidence type="ECO:0000313" key="18">
    <source>
        <dbReference type="EMBL" id="VDD93100.1"/>
    </source>
</evidence>
<feature type="domain" description="VWFA" evidence="17">
    <location>
        <begin position="259"/>
        <end position="488"/>
    </location>
</feature>
<evidence type="ECO:0000256" key="4">
    <source>
        <dbReference type="ARBA" id="ARBA00022673"/>
    </source>
</evidence>
<reference evidence="18 19" key="2">
    <citation type="submission" date="2018-10" db="EMBL/GenBank/DDBJ databases">
        <authorList>
            <consortium name="Pathogen Informatics"/>
        </authorList>
    </citation>
    <scope>NUCLEOTIDE SEQUENCE [LARGE SCALE GENOMIC DNA]</scope>
</reference>
<feature type="chain" id="PRO_5043135289" evidence="16">
    <location>
        <begin position="20"/>
        <end position="1201"/>
    </location>
</feature>
<dbReference type="PANTHER" id="PTHR10166:SF37">
    <property type="entry name" value="STOLID, ISOFORM H"/>
    <property type="match status" value="1"/>
</dbReference>
<evidence type="ECO:0000256" key="8">
    <source>
        <dbReference type="ARBA" id="ARBA00022837"/>
    </source>
</evidence>
<dbReference type="OrthoDB" id="10054666at2759"/>
<dbReference type="GO" id="GO:0005891">
    <property type="term" value="C:voltage-gated calcium channel complex"/>
    <property type="evidence" value="ECO:0007669"/>
    <property type="project" value="TreeGrafter"/>
</dbReference>
<evidence type="ECO:0000256" key="13">
    <source>
        <dbReference type="ARBA" id="ARBA00023157"/>
    </source>
</evidence>
<keyword evidence="14" id="KW-0325">Glycoprotein</keyword>
<dbReference type="WBParaSite" id="EVEC_0000836701-mRNA-1">
    <property type="protein sequence ID" value="EVEC_0000836701-mRNA-1"/>
    <property type="gene ID" value="EVEC_0000836701"/>
</dbReference>
<dbReference type="Pfam" id="PF13768">
    <property type="entry name" value="VWA_3"/>
    <property type="match status" value="1"/>
</dbReference>
<dbReference type="SUPFAM" id="SSF53300">
    <property type="entry name" value="vWA-like"/>
    <property type="match status" value="1"/>
</dbReference>
<keyword evidence="4" id="KW-0107">Calcium channel</keyword>
<keyword evidence="10" id="KW-1133">Transmembrane helix</keyword>
<dbReference type="InterPro" id="IPR002035">
    <property type="entry name" value="VWF_A"/>
</dbReference>
<dbReference type="Pfam" id="PF08399">
    <property type="entry name" value="VWA_N"/>
    <property type="match status" value="1"/>
</dbReference>
<evidence type="ECO:0000256" key="10">
    <source>
        <dbReference type="ARBA" id="ARBA00022989"/>
    </source>
</evidence>
<evidence type="ECO:0000256" key="12">
    <source>
        <dbReference type="ARBA" id="ARBA00023136"/>
    </source>
</evidence>
<evidence type="ECO:0000259" key="17">
    <source>
        <dbReference type="PROSITE" id="PS50234"/>
    </source>
</evidence>
<dbReference type="EMBL" id="UXUI01009125">
    <property type="protein sequence ID" value="VDD93100.1"/>
    <property type="molecule type" value="Genomic_DNA"/>
</dbReference>
<organism evidence="20">
    <name type="scientific">Enterobius vermicularis</name>
    <name type="common">Human pinworm</name>
    <dbReference type="NCBI Taxonomy" id="51028"/>
    <lineage>
        <taxon>Eukaryota</taxon>
        <taxon>Metazoa</taxon>
        <taxon>Ecdysozoa</taxon>
        <taxon>Nematoda</taxon>
        <taxon>Chromadorea</taxon>
        <taxon>Rhabditida</taxon>
        <taxon>Spirurina</taxon>
        <taxon>Oxyuridomorpha</taxon>
        <taxon>Oxyuroidea</taxon>
        <taxon>Oxyuridae</taxon>
        <taxon>Enterobius</taxon>
    </lineage>
</organism>
<keyword evidence="15" id="KW-0407">Ion channel</keyword>
<protein>
    <submittedName>
        <fullName evidence="20">VWFA domain-containing protein</fullName>
    </submittedName>
</protein>
<evidence type="ECO:0000256" key="11">
    <source>
        <dbReference type="ARBA" id="ARBA00023065"/>
    </source>
</evidence>
<evidence type="ECO:0000256" key="2">
    <source>
        <dbReference type="ARBA" id="ARBA00022448"/>
    </source>
</evidence>